<evidence type="ECO:0000313" key="4">
    <source>
        <dbReference type="EMBL" id="CAF5180146.1"/>
    </source>
</evidence>
<dbReference type="GO" id="GO:0046653">
    <property type="term" value="P:tetrahydrofolate metabolic process"/>
    <property type="evidence" value="ECO:0007669"/>
    <property type="project" value="TreeGrafter"/>
</dbReference>
<comment type="cofactor">
    <cofactor evidence="1">
        <name>pyridoxal 5'-phosphate</name>
        <dbReference type="ChEBI" id="CHEBI:597326"/>
    </cofactor>
</comment>
<dbReference type="Pfam" id="PF00464">
    <property type="entry name" value="SHMT"/>
    <property type="match status" value="1"/>
</dbReference>
<feature type="non-terminal residue" evidence="4">
    <location>
        <position position="1"/>
    </location>
</feature>
<proteinExistence type="predicted"/>
<feature type="domain" description="Serine hydroxymethyltransferase-like" evidence="3">
    <location>
        <begin position="16"/>
        <end position="124"/>
    </location>
</feature>
<dbReference type="Proteomes" id="UP000681720">
    <property type="component" value="Unassembled WGS sequence"/>
</dbReference>
<dbReference type="EMBL" id="CAJOBJ010329312">
    <property type="protein sequence ID" value="CAF5180146.1"/>
    <property type="molecule type" value="Genomic_DNA"/>
</dbReference>
<evidence type="ECO:0000259" key="3">
    <source>
        <dbReference type="Pfam" id="PF00464"/>
    </source>
</evidence>
<dbReference type="PANTHER" id="PTHR11680">
    <property type="entry name" value="SERINE HYDROXYMETHYLTRANSFERASE"/>
    <property type="match status" value="1"/>
</dbReference>
<accession>A0A8S3HAE2</accession>
<dbReference type="Gene3D" id="3.40.640.10">
    <property type="entry name" value="Type I PLP-dependent aspartate aminotransferase-like (Major domain)"/>
    <property type="match status" value="1"/>
</dbReference>
<dbReference type="GO" id="GO:0005739">
    <property type="term" value="C:mitochondrion"/>
    <property type="evidence" value="ECO:0007669"/>
    <property type="project" value="TreeGrafter"/>
</dbReference>
<dbReference type="SUPFAM" id="SSF53383">
    <property type="entry name" value="PLP-dependent transferases"/>
    <property type="match status" value="1"/>
</dbReference>
<name>A0A8S3HAE2_9BILA</name>
<dbReference type="InterPro" id="IPR039429">
    <property type="entry name" value="SHMT-like_dom"/>
</dbReference>
<evidence type="ECO:0000313" key="5">
    <source>
        <dbReference type="Proteomes" id="UP000681720"/>
    </source>
</evidence>
<dbReference type="GO" id="GO:0030170">
    <property type="term" value="F:pyridoxal phosphate binding"/>
    <property type="evidence" value="ECO:0007669"/>
    <property type="project" value="TreeGrafter"/>
</dbReference>
<keyword evidence="2" id="KW-0663">Pyridoxal phosphate</keyword>
<gene>
    <name evidence="4" type="ORF">GIL414_LOCUS69044</name>
</gene>
<organism evidence="4 5">
    <name type="scientific">Rotaria magnacalcarata</name>
    <dbReference type="NCBI Taxonomy" id="392030"/>
    <lineage>
        <taxon>Eukaryota</taxon>
        <taxon>Metazoa</taxon>
        <taxon>Spiralia</taxon>
        <taxon>Gnathifera</taxon>
        <taxon>Rotifera</taxon>
        <taxon>Eurotatoria</taxon>
        <taxon>Bdelloidea</taxon>
        <taxon>Philodinida</taxon>
        <taxon>Philodinidae</taxon>
        <taxon>Rotaria</taxon>
    </lineage>
</organism>
<reference evidence="4" key="1">
    <citation type="submission" date="2021-02" db="EMBL/GenBank/DDBJ databases">
        <authorList>
            <person name="Nowell W R."/>
        </authorList>
    </citation>
    <scope>NUCLEOTIDE SEQUENCE</scope>
</reference>
<dbReference type="PANTHER" id="PTHR11680:SF59">
    <property type="entry name" value="SERINE HYDROXYMETHYLTRANSFERASE, CYTOSOLIC"/>
    <property type="match status" value="1"/>
</dbReference>
<dbReference type="InterPro" id="IPR015424">
    <property type="entry name" value="PyrdxlP-dep_Trfase"/>
</dbReference>
<dbReference type="GO" id="GO:0005634">
    <property type="term" value="C:nucleus"/>
    <property type="evidence" value="ECO:0007669"/>
    <property type="project" value="TreeGrafter"/>
</dbReference>
<protein>
    <recommendedName>
        <fullName evidence="3">Serine hydroxymethyltransferase-like domain-containing protein</fullName>
    </recommendedName>
</protein>
<sequence length="125" mass="13956">MSDDKKIASFLTEPLVQCDPEMYELIRKEKQRQICGLEMIASENFTSRGVLETLGSCLTNKYSEGYPGVRYYGGNEIIDQIETLTQKRALTAFGLDENQWGVNVQPLSGCPANFAVYAALLEPHS</sequence>
<evidence type="ECO:0000256" key="1">
    <source>
        <dbReference type="ARBA" id="ARBA00001933"/>
    </source>
</evidence>
<dbReference type="InterPro" id="IPR015421">
    <property type="entry name" value="PyrdxlP-dep_Trfase_major"/>
</dbReference>
<evidence type="ECO:0000256" key="2">
    <source>
        <dbReference type="ARBA" id="ARBA00022898"/>
    </source>
</evidence>
<dbReference type="InterPro" id="IPR049943">
    <property type="entry name" value="Ser_HO-MeTrfase-like"/>
</dbReference>
<dbReference type="GO" id="GO:0004372">
    <property type="term" value="F:glycine hydroxymethyltransferase activity"/>
    <property type="evidence" value="ECO:0007669"/>
    <property type="project" value="TreeGrafter"/>
</dbReference>
<comment type="caution">
    <text evidence="4">The sequence shown here is derived from an EMBL/GenBank/DDBJ whole genome shotgun (WGS) entry which is preliminary data.</text>
</comment>
<dbReference type="AlphaFoldDB" id="A0A8S3HAE2"/>
<dbReference type="GO" id="GO:0019264">
    <property type="term" value="P:glycine biosynthetic process from serine"/>
    <property type="evidence" value="ECO:0007669"/>
    <property type="project" value="TreeGrafter"/>
</dbReference>